<gene>
    <name evidence="1" type="ORF">UFOPK2754_02460</name>
</gene>
<name>A0A6J6UQR0_9ZZZZ</name>
<dbReference type="AlphaFoldDB" id="A0A6J6UQR0"/>
<sequence length="127" mass="13808">MLIGPLSLLPASCHSFSSDLAFVRSKVQNLQIPALNPGMPFGVTPADNVRTPSKTFWLICSRSTASEMACRSLRFFSPPSCGSVNPKSKWYEPSNSDFVVLPYFDCASEYLPEGIVALMTLPASKSV</sequence>
<reference evidence="1" key="1">
    <citation type="submission" date="2020-05" db="EMBL/GenBank/DDBJ databases">
        <authorList>
            <person name="Chiriac C."/>
            <person name="Salcher M."/>
            <person name="Ghai R."/>
            <person name="Kavagutti S V."/>
        </authorList>
    </citation>
    <scope>NUCLEOTIDE SEQUENCE</scope>
</reference>
<organism evidence="1">
    <name type="scientific">freshwater metagenome</name>
    <dbReference type="NCBI Taxonomy" id="449393"/>
    <lineage>
        <taxon>unclassified sequences</taxon>
        <taxon>metagenomes</taxon>
        <taxon>ecological metagenomes</taxon>
    </lineage>
</organism>
<protein>
    <submittedName>
        <fullName evidence="1">Unannotated protein</fullName>
    </submittedName>
</protein>
<accession>A0A6J6UQR0</accession>
<proteinExistence type="predicted"/>
<evidence type="ECO:0000313" key="1">
    <source>
        <dbReference type="EMBL" id="CAB4761846.1"/>
    </source>
</evidence>
<dbReference type="EMBL" id="CAEZYR010000112">
    <property type="protein sequence ID" value="CAB4761846.1"/>
    <property type="molecule type" value="Genomic_DNA"/>
</dbReference>